<dbReference type="EMBL" id="CP039247">
    <property type="protein sequence ID" value="QCB28953.1"/>
    <property type="molecule type" value="Genomic_DNA"/>
</dbReference>
<dbReference type="Pfam" id="PF02565">
    <property type="entry name" value="RecO_C"/>
    <property type="match status" value="1"/>
</dbReference>
<dbReference type="GO" id="GO:0043590">
    <property type="term" value="C:bacterial nucleoid"/>
    <property type="evidence" value="ECO:0007669"/>
    <property type="project" value="TreeGrafter"/>
</dbReference>
<evidence type="ECO:0000256" key="3">
    <source>
        <dbReference type="ARBA" id="ARBA00021310"/>
    </source>
</evidence>
<evidence type="ECO:0000256" key="8">
    <source>
        <dbReference type="HAMAP-Rule" id="MF_00201"/>
    </source>
</evidence>
<dbReference type="NCBIfam" id="TIGR00613">
    <property type="entry name" value="reco"/>
    <property type="match status" value="1"/>
</dbReference>
<comment type="similarity">
    <text evidence="2 8">Belongs to the RecO family.</text>
</comment>
<dbReference type="Gene3D" id="1.20.1440.120">
    <property type="entry name" value="Recombination protein O, C-terminal domain"/>
    <property type="match status" value="1"/>
</dbReference>
<evidence type="ECO:0000256" key="4">
    <source>
        <dbReference type="ARBA" id="ARBA00022763"/>
    </source>
</evidence>
<dbReference type="HAMAP" id="MF_00201">
    <property type="entry name" value="RecO"/>
    <property type="match status" value="1"/>
</dbReference>
<evidence type="ECO:0000313" key="10">
    <source>
        <dbReference type="EMBL" id="QCB28953.1"/>
    </source>
</evidence>
<dbReference type="GO" id="GO:0006310">
    <property type="term" value="P:DNA recombination"/>
    <property type="evidence" value="ECO:0007669"/>
    <property type="project" value="UniProtKB-UniRule"/>
</dbReference>
<evidence type="ECO:0000256" key="5">
    <source>
        <dbReference type="ARBA" id="ARBA00023172"/>
    </source>
</evidence>
<feature type="domain" description="DNA replication/recombination mediator RecO N-terminal" evidence="9">
    <location>
        <begin position="2"/>
        <end position="69"/>
    </location>
</feature>
<accession>A0A4P7QH57</accession>
<dbReference type="SUPFAM" id="SSF50249">
    <property type="entry name" value="Nucleic acid-binding proteins"/>
    <property type="match status" value="1"/>
</dbReference>
<evidence type="ECO:0000256" key="6">
    <source>
        <dbReference type="ARBA" id="ARBA00023204"/>
    </source>
</evidence>
<sequence length="253" mass="27211">MVIRSYDFGEADRIIVLLTKEHGLVRGVAKGVRRAKSRFGSRLQPFVELDVQLYPGRNLSTISQADTVTYHGARIIEEYERYTAACAALESAERLAFADDSPAHGDAFLYTRISETLERLNAPRDSNALPDALLGEAGPTALLDAFLLQAMAHAGWAPSLFDCAACGAGGPHHAFHPAVGGAACHQCRPSGSAEVDPEALHLMWLLAGDHLASAGTILQGRPDLGATAHQLTKAHLQWHLERKVTALSVMDQS</sequence>
<evidence type="ECO:0000256" key="7">
    <source>
        <dbReference type="ARBA" id="ARBA00033409"/>
    </source>
</evidence>
<dbReference type="Gene3D" id="2.40.50.140">
    <property type="entry name" value="Nucleic acid-binding proteins"/>
    <property type="match status" value="1"/>
</dbReference>
<protein>
    <recommendedName>
        <fullName evidence="3 8">DNA repair protein RecO</fullName>
    </recommendedName>
    <alternativeName>
        <fullName evidence="7 8">Recombination protein O</fullName>
    </alternativeName>
</protein>
<dbReference type="KEGG" id="cee:CENDO_08415"/>
<dbReference type="PANTHER" id="PTHR33991">
    <property type="entry name" value="DNA REPAIR PROTEIN RECO"/>
    <property type="match status" value="1"/>
</dbReference>
<dbReference type="GO" id="GO:0006302">
    <property type="term" value="P:double-strand break repair"/>
    <property type="evidence" value="ECO:0007669"/>
    <property type="project" value="TreeGrafter"/>
</dbReference>
<dbReference type="SUPFAM" id="SSF57863">
    <property type="entry name" value="ArfGap/RecO-like zinc finger"/>
    <property type="match status" value="1"/>
</dbReference>
<dbReference type="PANTHER" id="PTHR33991:SF1">
    <property type="entry name" value="DNA REPAIR PROTEIN RECO"/>
    <property type="match status" value="1"/>
</dbReference>
<dbReference type="AlphaFoldDB" id="A0A4P7QH57"/>
<name>A0A4P7QH57_9CORY</name>
<evidence type="ECO:0000256" key="1">
    <source>
        <dbReference type="ARBA" id="ARBA00003065"/>
    </source>
</evidence>
<dbReference type="InterPro" id="IPR022572">
    <property type="entry name" value="DNA_rep/recomb_RecO_N"/>
</dbReference>
<evidence type="ECO:0000256" key="2">
    <source>
        <dbReference type="ARBA" id="ARBA00007452"/>
    </source>
</evidence>
<dbReference type="Proteomes" id="UP000296352">
    <property type="component" value="Chromosome"/>
</dbReference>
<dbReference type="InterPro" id="IPR042242">
    <property type="entry name" value="RecO_C"/>
</dbReference>
<evidence type="ECO:0000313" key="11">
    <source>
        <dbReference type="Proteomes" id="UP000296352"/>
    </source>
</evidence>
<gene>
    <name evidence="8 10" type="primary">recO</name>
    <name evidence="10" type="ORF">CENDO_08415</name>
</gene>
<dbReference type="Pfam" id="PF11967">
    <property type="entry name" value="RecO_N"/>
    <property type="match status" value="1"/>
</dbReference>
<reference evidence="10 11" key="1">
    <citation type="submission" date="2019-04" db="EMBL/GenBank/DDBJ databases">
        <title>Corynebacterium endometrii sp. nov., isolated from the uterus of a cow with endometritis.</title>
        <authorList>
            <person name="Ballas P."/>
            <person name="Ruckert C."/>
            <person name="Wagener K."/>
            <person name="Drillich M."/>
            <person name="Kaempfer P."/>
            <person name="Busse H.-J."/>
            <person name="Ehling-Schulz M."/>
        </authorList>
    </citation>
    <scope>NUCLEOTIDE SEQUENCE [LARGE SCALE GENOMIC DNA]</scope>
    <source>
        <strain evidence="10 11">LMM-1653</strain>
    </source>
</reference>
<keyword evidence="11" id="KW-1185">Reference proteome</keyword>
<organism evidence="10 11">
    <name type="scientific">Corynebacterium endometrii</name>
    <dbReference type="NCBI Taxonomy" id="2488819"/>
    <lineage>
        <taxon>Bacteria</taxon>
        <taxon>Bacillati</taxon>
        <taxon>Actinomycetota</taxon>
        <taxon>Actinomycetes</taxon>
        <taxon>Mycobacteriales</taxon>
        <taxon>Corynebacteriaceae</taxon>
        <taxon>Corynebacterium</taxon>
    </lineage>
</organism>
<keyword evidence="6 8" id="KW-0234">DNA repair</keyword>
<comment type="function">
    <text evidence="1 8">Involved in DNA repair and RecF pathway recombination.</text>
</comment>
<evidence type="ECO:0000259" key="9">
    <source>
        <dbReference type="Pfam" id="PF11967"/>
    </source>
</evidence>
<dbReference type="InterPro" id="IPR012340">
    <property type="entry name" value="NA-bd_OB-fold"/>
</dbReference>
<dbReference type="InterPro" id="IPR037278">
    <property type="entry name" value="ARFGAP/RecO"/>
</dbReference>
<proteinExistence type="inferred from homology"/>
<keyword evidence="4 8" id="KW-0227">DNA damage</keyword>
<keyword evidence="5 8" id="KW-0233">DNA recombination</keyword>
<dbReference type="InterPro" id="IPR003717">
    <property type="entry name" value="RecO"/>
</dbReference>